<keyword evidence="1" id="KW-0812">Transmembrane</keyword>
<reference evidence="2 3" key="1">
    <citation type="submission" date="2020-07" db="EMBL/GenBank/DDBJ databases">
        <title>Exploring microbial biodiversity for novel pathways involved in the catabolism of aromatic compounds derived from lignin.</title>
        <authorList>
            <person name="Elkins J."/>
        </authorList>
    </citation>
    <scope>NUCLEOTIDE SEQUENCE [LARGE SCALE GENOMIC DNA]</scope>
    <source>
        <strain evidence="2 3">H2C3C</strain>
    </source>
</reference>
<protein>
    <submittedName>
        <fullName evidence="2">Uncharacterized protein</fullName>
    </submittedName>
</protein>
<evidence type="ECO:0000313" key="3">
    <source>
        <dbReference type="Proteomes" id="UP000540929"/>
    </source>
</evidence>
<feature type="transmembrane region" description="Helical" evidence="1">
    <location>
        <begin position="90"/>
        <end position="110"/>
    </location>
</feature>
<organism evidence="2 3">
    <name type="scientific">Paraburkholderia bryophila</name>
    <dbReference type="NCBI Taxonomy" id="420952"/>
    <lineage>
        <taxon>Bacteria</taxon>
        <taxon>Pseudomonadati</taxon>
        <taxon>Pseudomonadota</taxon>
        <taxon>Betaproteobacteria</taxon>
        <taxon>Burkholderiales</taxon>
        <taxon>Burkholderiaceae</taxon>
        <taxon>Paraburkholderia</taxon>
    </lineage>
</organism>
<keyword evidence="1" id="KW-1133">Transmembrane helix</keyword>
<sequence>MNHPAQNERRLSNEERFAMVDEQFVQMQAQMDRRFKGVHDSIEENTELTKAADARSARIEADTKVLVEIFSGTRRSANFFVNMARLLRKVAIFLSPFLALLGIIGALMHGKWPTLD</sequence>
<proteinExistence type="predicted"/>
<dbReference type="RefSeq" id="WP_179742862.1">
    <property type="nucleotide sequence ID" value="NZ_JACCAS010000001.1"/>
</dbReference>
<dbReference type="EMBL" id="JACCAS010000001">
    <property type="protein sequence ID" value="NYH21371.1"/>
    <property type="molecule type" value="Genomic_DNA"/>
</dbReference>
<comment type="caution">
    <text evidence="2">The sequence shown here is derived from an EMBL/GenBank/DDBJ whole genome shotgun (WGS) entry which is preliminary data.</text>
</comment>
<keyword evidence="3" id="KW-1185">Reference proteome</keyword>
<dbReference type="Proteomes" id="UP000540929">
    <property type="component" value="Unassembled WGS sequence"/>
</dbReference>
<accession>A0A7Y9WIB2</accession>
<evidence type="ECO:0000256" key="1">
    <source>
        <dbReference type="SAM" id="Phobius"/>
    </source>
</evidence>
<evidence type="ECO:0000313" key="2">
    <source>
        <dbReference type="EMBL" id="NYH21371.1"/>
    </source>
</evidence>
<gene>
    <name evidence="2" type="ORF">GGD40_000850</name>
</gene>
<dbReference type="AlphaFoldDB" id="A0A7Y9WIB2"/>
<keyword evidence="1" id="KW-0472">Membrane</keyword>
<name>A0A7Y9WIB2_9BURK</name>